<proteinExistence type="predicted"/>
<dbReference type="Proteomes" id="UP000761574">
    <property type="component" value="Unassembled WGS sequence"/>
</dbReference>
<comment type="caution">
    <text evidence="2">The sequence shown here is derived from an EMBL/GenBank/DDBJ whole genome shotgun (WGS) entry which is preliminary data.</text>
</comment>
<dbReference type="Gene3D" id="3.40.50.1980">
    <property type="entry name" value="Nitrogenase molybdenum iron protein domain"/>
    <property type="match status" value="2"/>
</dbReference>
<dbReference type="CDD" id="cd01145">
    <property type="entry name" value="TroA_c"/>
    <property type="match status" value="1"/>
</dbReference>
<dbReference type="PRINTS" id="PR00691">
    <property type="entry name" value="ADHESINB"/>
</dbReference>
<sequence>MRINSKVIQASCLTVALTLSSAAQAALNVFACEPEYAALVHELAPEANIYSATTAMQDPHQVQARPSLIAKMRQADLVVCAGADLEVGWLPMLQMKSANAKVRSTDQGLFFAADHIETLDRLESVDRSMGDVHAKGNPHLHFDPERLLKVAEALHLKLVQLEPDSKTQYDAALADFSARWQAATLKWQALAAPLKGQKVIAYHSSFRYLFNWLGIEQVGDLEPKPGLAPTTAHLAELQHRAQQGDVMAIIVASYQDERGAHWLGERATLPVQVLPMSVGGNEDSDDLFSLYQSVITLLLSYSQP</sequence>
<feature type="signal peptide" evidence="1">
    <location>
        <begin position="1"/>
        <end position="25"/>
    </location>
</feature>
<feature type="chain" id="PRO_5046063083" evidence="1">
    <location>
        <begin position="26"/>
        <end position="304"/>
    </location>
</feature>
<protein>
    <submittedName>
        <fullName evidence="2">Zinc ABC transporter substrate-binding protein</fullName>
    </submittedName>
</protein>
<dbReference type="InterPro" id="IPR006129">
    <property type="entry name" value="AdhesinB"/>
</dbReference>
<reference evidence="2 3" key="1">
    <citation type="submission" date="2021-05" db="EMBL/GenBank/DDBJ databases">
        <title>Molecular characterization for Shewanella algae harboring chromosomal blaOXA-55-like strains isolated from clinical and environment sample.</title>
        <authorList>
            <person name="Ohama Y."/>
            <person name="Aoki K."/>
            <person name="Harada S."/>
            <person name="Moriya K."/>
            <person name="Ishii Y."/>
            <person name="Tateda K."/>
        </authorList>
    </citation>
    <scope>NUCLEOTIDE SEQUENCE [LARGE SCALE GENOMIC DNA]</scope>
    <source>
        <strain evidence="2 3">LMG 23746</strain>
    </source>
</reference>
<dbReference type="EMBL" id="BPFB01000005">
    <property type="protein sequence ID" value="GIU43155.1"/>
    <property type="molecule type" value="Genomic_DNA"/>
</dbReference>
<dbReference type="PANTHER" id="PTHR42953">
    <property type="entry name" value="HIGH-AFFINITY ZINC UPTAKE SYSTEM PROTEIN ZNUA-RELATED"/>
    <property type="match status" value="1"/>
</dbReference>
<evidence type="ECO:0000256" key="1">
    <source>
        <dbReference type="SAM" id="SignalP"/>
    </source>
</evidence>
<dbReference type="InterPro" id="IPR050492">
    <property type="entry name" value="Bact_metal-bind_prot9"/>
</dbReference>
<accession>A0ABQ4P6M4</accession>
<dbReference type="Pfam" id="PF01297">
    <property type="entry name" value="ZnuA"/>
    <property type="match status" value="1"/>
</dbReference>
<dbReference type="RefSeq" id="WP_119977192.1">
    <property type="nucleotide sequence ID" value="NZ_BPFB01000005.1"/>
</dbReference>
<evidence type="ECO:0000313" key="3">
    <source>
        <dbReference type="Proteomes" id="UP000761574"/>
    </source>
</evidence>
<evidence type="ECO:0000313" key="2">
    <source>
        <dbReference type="EMBL" id="GIU43155.1"/>
    </source>
</evidence>
<dbReference type="SUPFAM" id="SSF53807">
    <property type="entry name" value="Helical backbone' metal receptor"/>
    <property type="match status" value="1"/>
</dbReference>
<name>A0ABQ4P6M4_9GAMM</name>
<dbReference type="PANTHER" id="PTHR42953:SF2">
    <property type="entry name" value="ADHESION PROTEIN"/>
    <property type="match status" value="1"/>
</dbReference>
<organism evidence="2 3">
    <name type="scientific">Shewanella algidipiscicola</name>
    <dbReference type="NCBI Taxonomy" id="614070"/>
    <lineage>
        <taxon>Bacteria</taxon>
        <taxon>Pseudomonadati</taxon>
        <taxon>Pseudomonadota</taxon>
        <taxon>Gammaproteobacteria</taxon>
        <taxon>Alteromonadales</taxon>
        <taxon>Shewanellaceae</taxon>
        <taxon>Shewanella</taxon>
    </lineage>
</organism>
<dbReference type="InterPro" id="IPR006127">
    <property type="entry name" value="ZnuA-like"/>
</dbReference>
<keyword evidence="3" id="KW-1185">Reference proteome</keyword>
<gene>
    <name evidence="2" type="primary">znuA</name>
    <name evidence="2" type="ORF">TUM4630_05780</name>
</gene>
<keyword evidence="1" id="KW-0732">Signal</keyword>